<sequence precursor="true">MDRLKNIMNRDDAVSPVIGVILMVAITVILAAVIAAFVFGIGGDIGQAPQASISASATTVGDNNVMQLNHRGGDEVSMSETNTRIVLTLPNGTETNIVERDFQGIFSAGSTLYIFNETGDYKIGIYENVTDATTSNIATSGETLGLRIVDVQSQQLIFNRNIRF</sequence>
<dbReference type="PANTHER" id="PTHR38138">
    <property type="entry name" value="VNG6441H"/>
    <property type="match status" value="1"/>
</dbReference>
<dbReference type="Pfam" id="PF07790">
    <property type="entry name" value="Pilin_N"/>
    <property type="match status" value="1"/>
</dbReference>
<accession>F7XNR9</accession>
<keyword evidence="1" id="KW-1133">Transmembrane helix</keyword>
<dbReference type="PANTHER" id="PTHR38138:SF1">
    <property type="entry name" value="ARCHAEAL TYPE IV PILIN N-TERMINAL DOMAIN-CONTAINING PROTEIN"/>
    <property type="match status" value="1"/>
</dbReference>
<dbReference type="AlphaFoldDB" id="F7XNR9"/>
<dbReference type="NCBIfam" id="TIGR02537">
    <property type="entry name" value="arch_flag_Nterm"/>
    <property type="match status" value="1"/>
</dbReference>
<gene>
    <name evidence="3" type="ordered locus">Mzhil_1426</name>
</gene>
<protein>
    <recommendedName>
        <fullName evidence="2">Archaeal Type IV pilin N-terminal domain-containing protein</fullName>
    </recommendedName>
</protein>
<dbReference type="Proteomes" id="UP000006622">
    <property type="component" value="Chromosome"/>
</dbReference>
<keyword evidence="1" id="KW-0812">Transmembrane</keyword>
<dbReference type="KEGG" id="mzh:Mzhil_1426"/>
<evidence type="ECO:0000313" key="4">
    <source>
        <dbReference type="Proteomes" id="UP000006622"/>
    </source>
</evidence>
<reference evidence="3 4" key="1">
    <citation type="submission" date="2010-07" db="EMBL/GenBank/DDBJ databases">
        <title>The complete genome of Methanosalsum zhilinae DSM 4017.</title>
        <authorList>
            <consortium name="US DOE Joint Genome Institute (JGI-PGF)"/>
            <person name="Lucas S."/>
            <person name="Copeland A."/>
            <person name="Lapidus A."/>
            <person name="Glavina del Rio T."/>
            <person name="Dalin E."/>
            <person name="Tice H."/>
            <person name="Bruce D."/>
            <person name="Goodwin L."/>
            <person name="Pitluck S."/>
            <person name="Kyrpides N."/>
            <person name="Mavromatis K."/>
            <person name="Ovchinnikova G."/>
            <person name="Daligault H."/>
            <person name="Detter J.C."/>
            <person name="Han C."/>
            <person name="Tapia R."/>
            <person name="Larimer F."/>
            <person name="Land M."/>
            <person name="Hauser L."/>
            <person name="Markowitz V."/>
            <person name="Cheng J.-F."/>
            <person name="Hugenholtz P."/>
            <person name="Woyke T."/>
            <person name="Wu D."/>
            <person name="Spring S."/>
            <person name="Schueler E."/>
            <person name="Brambilla E."/>
            <person name="Klenk H.-P."/>
            <person name="Eisen J.A."/>
        </authorList>
    </citation>
    <scope>NUCLEOTIDE SEQUENCE [LARGE SCALE GENOMIC DNA]</scope>
    <source>
        <strain evidence="4">DSM 4017 / NBRC 107636 / OCM 62 / WeN5</strain>
    </source>
</reference>
<feature type="domain" description="Archaeal Type IV pilin N-terminal" evidence="2">
    <location>
        <begin position="12"/>
        <end position="87"/>
    </location>
</feature>
<dbReference type="HOGENOM" id="CLU_116126_1_0_2"/>
<dbReference type="GeneID" id="10823063"/>
<name>F7XNR9_METZD</name>
<evidence type="ECO:0000256" key="1">
    <source>
        <dbReference type="SAM" id="Phobius"/>
    </source>
</evidence>
<dbReference type="EMBL" id="CP002101">
    <property type="protein sequence ID" value="AEH61270.1"/>
    <property type="molecule type" value="Genomic_DNA"/>
</dbReference>
<dbReference type="STRING" id="679901.Mzhil_1426"/>
<proteinExistence type="predicted"/>
<dbReference type="InterPro" id="IPR013373">
    <property type="entry name" value="Flagellin/pilin_N_arc"/>
</dbReference>
<dbReference type="InterPro" id="IPR012859">
    <property type="entry name" value="Pilin_N_archaeal"/>
</dbReference>
<dbReference type="RefSeq" id="WP_013898707.1">
    <property type="nucleotide sequence ID" value="NC_015676.1"/>
</dbReference>
<evidence type="ECO:0000259" key="2">
    <source>
        <dbReference type="Pfam" id="PF07790"/>
    </source>
</evidence>
<organism evidence="3 4">
    <name type="scientific">Methanosalsum zhilinae (strain DSM 4017 / NBRC 107636 / OCM 62 / WeN5)</name>
    <name type="common">Methanohalophilus zhilinae</name>
    <dbReference type="NCBI Taxonomy" id="679901"/>
    <lineage>
        <taxon>Archaea</taxon>
        <taxon>Methanobacteriati</taxon>
        <taxon>Methanobacteriota</taxon>
        <taxon>Stenosarchaea group</taxon>
        <taxon>Methanomicrobia</taxon>
        <taxon>Methanosarcinales</taxon>
        <taxon>Methanosarcinaceae</taxon>
        <taxon>Methanosalsum</taxon>
    </lineage>
</organism>
<keyword evidence="4" id="KW-1185">Reference proteome</keyword>
<feature type="transmembrane region" description="Helical" evidence="1">
    <location>
        <begin position="20"/>
        <end position="42"/>
    </location>
</feature>
<evidence type="ECO:0000313" key="3">
    <source>
        <dbReference type="EMBL" id="AEH61270.1"/>
    </source>
</evidence>
<keyword evidence="1" id="KW-0472">Membrane</keyword>